<dbReference type="Proteomes" id="UP001108280">
    <property type="component" value="Chromosome 2"/>
</dbReference>
<dbReference type="PANTHER" id="PTHR14096">
    <property type="entry name" value="APOLIPOPROTEIN L"/>
    <property type="match status" value="1"/>
</dbReference>
<reference evidence="3" key="3">
    <citation type="submission" date="2025-08" db="UniProtKB">
        <authorList>
            <consortium name="RefSeq"/>
        </authorList>
    </citation>
    <scope>IDENTIFICATION</scope>
    <source>
        <strain evidence="3">17A/GY</strain>
        <tissue evidence="3">Liver</tissue>
    </source>
</reference>
<evidence type="ECO:0000313" key="2">
    <source>
        <dbReference type="Proteomes" id="UP001108280"/>
    </source>
</evidence>
<dbReference type="OrthoDB" id="6363454at2759"/>
<dbReference type="GO" id="GO:0042157">
    <property type="term" value="P:lipoprotein metabolic process"/>
    <property type="evidence" value="ECO:0007669"/>
    <property type="project" value="InterPro"/>
</dbReference>
<organism evidence="2 3">
    <name type="scientific">Cricetulus griseus</name>
    <name type="common">Chinese hamster</name>
    <name type="synonym">Cricetulus barabensis griseus</name>
    <dbReference type="NCBI Taxonomy" id="10029"/>
    <lineage>
        <taxon>Eukaryota</taxon>
        <taxon>Metazoa</taxon>
        <taxon>Chordata</taxon>
        <taxon>Craniata</taxon>
        <taxon>Vertebrata</taxon>
        <taxon>Euteleostomi</taxon>
        <taxon>Mammalia</taxon>
        <taxon>Eutheria</taxon>
        <taxon>Euarchontoglires</taxon>
        <taxon>Glires</taxon>
        <taxon>Rodentia</taxon>
        <taxon>Myomorpha</taxon>
        <taxon>Muroidea</taxon>
        <taxon>Cricetidae</taxon>
        <taxon>Cricetinae</taxon>
        <taxon>Cricetulus</taxon>
    </lineage>
</organism>
<comment type="similarity">
    <text evidence="1">Belongs to the apolipoprotein L family.</text>
</comment>
<dbReference type="PANTHER" id="PTHR14096:SF27">
    <property type="entry name" value="APOLIPOPROTEIN L2"/>
    <property type="match status" value="1"/>
</dbReference>
<dbReference type="KEGG" id="cge:100767439"/>
<reference evidence="2" key="1">
    <citation type="journal article" date="2018" name="Biotechnol. Bioeng.">
        <title>A reference genome of the Chinese hamster based on a hybrid assembly strategy.</title>
        <authorList>
            <person name="Rupp O."/>
            <person name="MacDonald M.L."/>
            <person name="Li S."/>
            <person name="Dhiman H."/>
            <person name="Polson S."/>
            <person name="Griep S."/>
            <person name="Heffner K."/>
            <person name="Hernandez I."/>
            <person name="Brinkrolf K."/>
            <person name="Jadhav V."/>
            <person name="Samoudi M."/>
            <person name="Hao H."/>
            <person name="Kingham B."/>
            <person name="Goesmann A."/>
            <person name="Betenbaugh M.J."/>
            <person name="Lewis N.E."/>
            <person name="Borth N."/>
            <person name="Lee K.H."/>
        </authorList>
    </citation>
    <scope>NUCLEOTIDE SEQUENCE [LARGE SCALE GENOMIC DNA]</scope>
    <source>
        <strain evidence="2">17A/GY</strain>
    </source>
</reference>
<keyword evidence="2" id="KW-1185">Reference proteome</keyword>
<dbReference type="AlphaFoldDB" id="A0A9J7K0H7"/>
<dbReference type="GO" id="GO:0005576">
    <property type="term" value="C:extracellular region"/>
    <property type="evidence" value="ECO:0007669"/>
    <property type="project" value="InterPro"/>
</dbReference>
<dbReference type="GO" id="GO:0016020">
    <property type="term" value="C:membrane"/>
    <property type="evidence" value="ECO:0007669"/>
    <property type="project" value="TreeGrafter"/>
</dbReference>
<dbReference type="RefSeq" id="XP_035294695.1">
    <property type="nucleotide sequence ID" value="XM_035438804.1"/>
</dbReference>
<dbReference type="GO" id="GO:0006869">
    <property type="term" value="P:lipid transport"/>
    <property type="evidence" value="ECO:0007669"/>
    <property type="project" value="InterPro"/>
</dbReference>
<dbReference type="InterPro" id="IPR008405">
    <property type="entry name" value="ApoL"/>
</dbReference>
<evidence type="ECO:0000313" key="3">
    <source>
        <dbReference type="RefSeq" id="XP_035294695.1"/>
    </source>
</evidence>
<protein>
    <submittedName>
        <fullName evidence="3">Apolipoprotein L2 isoform X2</fullName>
    </submittedName>
</protein>
<sequence>MHSSASMGKGVCMVDTDSILKVSLQFARCFKSTLDECSFSHSSSYAWSPDPILFLTHLERKLFLESMVAYLLDTRSTEALKFLLTEEEAWKQLVEETGLSREEEISLHEALSDIFADPDVEDGDMLQNDLQEKTERDEEEALSEALGDTIVNSDVDDEYDLQRELEVQKRFLDVYPQVKLELEQHIRKLHDLADKVDKVHRDCTITQVVASSTSAVSEVLKILGFALAPVTAGVSLGLSATGLGLGAAAALTSVSTSIVETVSTASAEAEASQLGPTNQDTANTIKEVLEKSTPGLASVYEKSFQDLEVIKKNIDAINLAKATPSLANNAKRLMTTGAVSAQKTRQVQKSFGGTALAMTRRARVMGAANSGLSLVMDVVSLVEASKHLHEGAKADYAAELRKQARDLEQKLQELIQVHDSLTQ</sequence>
<proteinExistence type="inferred from homology"/>
<name>A0A9J7K0H7_CRIGR</name>
<dbReference type="GO" id="GO:0008289">
    <property type="term" value="F:lipid binding"/>
    <property type="evidence" value="ECO:0007669"/>
    <property type="project" value="InterPro"/>
</dbReference>
<reference evidence="2" key="2">
    <citation type="journal article" date="2020" name="Biotechnol. Bioeng.">
        <title>Chromosome-scale scaffolds for the Chinese hamster reference genome assembly to facilitate the study of the CHO epigenome.</title>
        <authorList>
            <person name="Hilliard W."/>
            <person name="MacDonald M."/>
            <person name="Lee K.H."/>
        </authorList>
    </citation>
    <scope>NUCLEOTIDE SEQUENCE [LARGE SCALE GENOMIC DNA]</scope>
    <source>
        <strain evidence="2">17A/GY</strain>
    </source>
</reference>
<dbReference type="Pfam" id="PF05461">
    <property type="entry name" value="ApoL"/>
    <property type="match status" value="1"/>
</dbReference>
<gene>
    <name evidence="3" type="primary">LOC100767439</name>
</gene>
<evidence type="ECO:0000256" key="1">
    <source>
        <dbReference type="ARBA" id="ARBA00010090"/>
    </source>
</evidence>
<dbReference type="GeneID" id="100767439"/>
<accession>A0A9J7K0H7</accession>